<keyword evidence="11" id="KW-1185">Reference proteome</keyword>
<dbReference type="Pfam" id="PF18052">
    <property type="entry name" value="Rx_N"/>
    <property type="match status" value="1"/>
</dbReference>
<evidence type="ECO:0000259" key="9">
    <source>
        <dbReference type="Pfam" id="PF23598"/>
    </source>
</evidence>
<dbReference type="InterPro" id="IPR032675">
    <property type="entry name" value="LRR_dom_sf"/>
</dbReference>
<dbReference type="GO" id="GO:0043531">
    <property type="term" value="F:ADP binding"/>
    <property type="evidence" value="ECO:0007669"/>
    <property type="project" value="InterPro"/>
</dbReference>
<dbReference type="PANTHER" id="PTHR19338">
    <property type="entry name" value="TRANSLOCASE OF INNER MITOCHONDRIAL MEMBRANE 13 HOMOLOG"/>
    <property type="match status" value="1"/>
</dbReference>
<evidence type="ECO:0000256" key="5">
    <source>
        <dbReference type="ARBA" id="ARBA00022821"/>
    </source>
</evidence>
<name>A0A5J9W6F7_9POAL</name>
<keyword evidence="5" id="KW-0611">Plant defense</keyword>
<accession>A0A5J9W6F7</accession>
<dbReference type="GO" id="GO:0006952">
    <property type="term" value="P:defense response"/>
    <property type="evidence" value="ECO:0007669"/>
    <property type="project" value="UniProtKB-KW"/>
</dbReference>
<reference evidence="10 11" key="1">
    <citation type="journal article" date="2019" name="Sci. Rep.">
        <title>A high-quality genome of Eragrostis curvula grass provides insights into Poaceae evolution and supports new strategies to enhance forage quality.</title>
        <authorList>
            <person name="Carballo J."/>
            <person name="Santos B.A.C.M."/>
            <person name="Zappacosta D."/>
            <person name="Garbus I."/>
            <person name="Selva J.P."/>
            <person name="Gallo C.A."/>
            <person name="Diaz A."/>
            <person name="Albertini E."/>
            <person name="Caccamo M."/>
            <person name="Echenique V."/>
        </authorList>
    </citation>
    <scope>NUCLEOTIDE SEQUENCE [LARGE SCALE GENOMIC DNA]</scope>
    <source>
        <strain evidence="11">cv. Victoria</strain>
        <tissue evidence="10">Leaf</tissue>
    </source>
</reference>
<dbReference type="InterPro" id="IPR027417">
    <property type="entry name" value="P-loop_NTPase"/>
</dbReference>
<evidence type="ECO:0000256" key="4">
    <source>
        <dbReference type="ARBA" id="ARBA00022741"/>
    </source>
</evidence>
<feature type="domain" description="Disease resistance R13L4/SHOC-2-like LRR" evidence="9">
    <location>
        <begin position="264"/>
        <end position="567"/>
    </location>
</feature>
<sequence>MDGIVASASKGVIDSVLAKLKVLIMGDMCIANLLGVSRTGICFLWDELSAMNALLEKLEDADDLDPQAKNWRNQVREITYDIEDWIDEFTSSERNDDAKAGFISRISQFLETLRSRVKAAEQIKDLKTRLQEINERYKRYKIGEYSPYETTKVDSRLPALYKESTSLVGIENSKEELIGVIDKANEFKVVSIVGFGGLGKTTLANEVYREVRRRYDRTAFVSISQKPDVARILKSILSQLGPNIYSHHCEVQDLINNLREHLHDKRSEMTMDLSGMDQLTQLRYVKAKSGGLRHLETLELPALSVCCIPPDVVHLPCLSHLVVPHDTELPDGIGKVKSLRTMDGFDLSRSSLENISAIGELTNLRNLSLHCHTESWEYASALGGSLEKLSKNLKRLSVSCTFVGSCADALDYPLRSLGNLELLDVSGCTFDPSSSSWLGYKLNQLRVLRLGLWQIQHEDIDIIGTLGSLVQLHLRTPSALTERIVITRSTGFARLKVFELECDGISRLTFEAGAMPSLRKLWLSFDPNAWDKATPVGLQHLSSLKEIYVLTVRNSSTAAAVSEAPSTSMSETAVIRGAFQEVADAHPGRPEFTLGEAWLIR</sequence>
<dbReference type="Pfam" id="PF23598">
    <property type="entry name" value="LRR_14"/>
    <property type="match status" value="1"/>
</dbReference>
<dbReference type="OrthoDB" id="1534087at2759"/>
<dbReference type="PANTHER" id="PTHR19338:SF65">
    <property type="entry name" value="OS06G0163900 PROTEIN"/>
    <property type="match status" value="1"/>
</dbReference>
<evidence type="ECO:0000256" key="1">
    <source>
        <dbReference type="ARBA" id="ARBA00008894"/>
    </source>
</evidence>
<evidence type="ECO:0000256" key="6">
    <source>
        <dbReference type="ARBA" id="ARBA00023054"/>
    </source>
</evidence>
<dbReference type="EMBL" id="RWGY01000005">
    <property type="protein sequence ID" value="TVU43537.1"/>
    <property type="molecule type" value="Genomic_DNA"/>
</dbReference>
<dbReference type="SUPFAM" id="SSF52540">
    <property type="entry name" value="P-loop containing nucleoside triphosphate hydrolases"/>
    <property type="match status" value="1"/>
</dbReference>
<dbReference type="InterPro" id="IPR041118">
    <property type="entry name" value="Rx_N"/>
</dbReference>
<dbReference type="Gene3D" id="3.40.50.300">
    <property type="entry name" value="P-loop containing nucleotide triphosphate hydrolases"/>
    <property type="match status" value="1"/>
</dbReference>
<organism evidence="10 11">
    <name type="scientific">Eragrostis curvula</name>
    <name type="common">weeping love grass</name>
    <dbReference type="NCBI Taxonomy" id="38414"/>
    <lineage>
        <taxon>Eukaryota</taxon>
        <taxon>Viridiplantae</taxon>
        <taxon>Streptophyta</taxon>
        <taxon>Embryophyta</taxon>
        <taxon>Tracheophyta</taxon>
        <taxon>Spermatophyta</taxon>
        <taxon>Magnoliopsida</taxon>
        <taxon>Liliopsida</taxon>
        <taxon>Poales</taxon>
        <taxon>Poaceae</taxon>
        <taxon>PACMAD clade</taxon>
        <taxon>Chloridoideae</taxon>
        <taxon>Eragrostideae</taxon>
        <taxon>Eragrostidinae</taxon>
        <taxon>Eragrostis</taxon>
    </lineage>
</organism>
<dbReference type="InterPro" id="IPR055414">
    <property type="entry name" value="LRR_R13L4/SHOC2-like"/>
</dbReference>
<evidence type="ECO:0000256" key="2">
    <source>
        <dbReference type="ARBA" id="ARBA00022614"/>
    </source>
</evidence>
<dbReference type="Gramene" id="TVU43537">
    <property type="protein sequence ID" value="TVU43537"/>
    <property type="gene ID" value="EJB05_10016"/>
</dbReference>
<evidence type="ECO:0000256" key="3">
    <source>
        <dbReference type="ARBA" id="ARBA00022737"/>
    </source>
</evidence>
<keyword evidence="3" id="KW-0677">Repeat</keyword>
<comment type="similarity">
    <text evidence="1">Belongs to the disease resistance NB-LRR family.</text>
</comment>
<feature type="coiled-coil region" evidence="7">
    <location>
        <begin position="116"/>
        <end position="143"/>
    </location>
</feature>
<dbReference type="Gene3D" id="3.80.10.10">
    <property type="entry name" value="Ribonuclease Inhibitor"/>
    <property type="match status" value="1"/>
</dbReference>
<dbReference type="Proteomes" id="UP000324897">
    <property type="component" value="Unassembled WGS sequence"/>
</dbReference>
<dbReference type="SUPFAM" id="SSF52058">
    <property type="entry name" value="L domain-like"/>
    <property type="match status" value="1"/>
</dbReference>
<feature type="non-terminal residue" evidence="10">
    <location>
        <position position="1"/>
    </location>
</feature>
<dbReference type="AlphaFoldDB" id="A0A5J9W6F7"/>
<evidence type="ECO:0000313" key="10">
    <source>
        <dbReference type="EMBL" id="TVU43537.1"/>
    </source>
</evidence>
<dbReference type="GO" id="GO:0051707">
    <property type="term" value="P:response to other organism"/>
    <property type="evidence" value="ECO:0007669"/>
    <property type="project" value="UniProtKB-ARBA"/>
</dbReference>
<comment type="caution">
    <text evidence="10">The sequence shown here is derived from an EMBL/GenBank/DDBJ whole genome shotgun (WGS) entry which is preliminary data.</text>
</comment>
<dbReference type="CDD" id="cd14798">
    <property type="entry name" value="RX-CC_like"/>
    <property type="match status" value="1"/>
</dbReference>
<keyword evidence="4" id="KW-0547">Nucleotide-binding</keyword>
<feature type="domain" description="Disease resistance N-terminal" evidence="8">
    <location>
        <begin position="12"/>
        <end position="97"/>
    </location>
</feature>
<proteinExistence type="inferred from homology"/>
<evidence type="ECO:0008006" key="12">
    <source>
        <dbReference type="Google" id="ProtNLM"/>
    </source>
</evidence>
<dbReference type="InterPro" id="IPR038005">
    <property type="entry name" value="RX-like_CC"/>
</dbReference>
<keyword evidence="2" id="KW-0433">Leucine-rich repeat</keyword>
<gene>
    <name evidence="10" type="ORF">EJB05_10016</name>
</gene>
<evidence type="ECO:0000259" key="8">
    <source>
        <dbReference type="Pfam" id="PF18052"/>
    </source>
</evidence>
<evidence type="ECO:0000313" key="11">
    <source>
        <dbReference type="Proteomes" id="UP000324897"/>
    </source>
</evidence>
<dbReference type="PRINTS" id="PR00364">
    <property type="entry name" value="DISEASERSIST"/>
</dbReference>
<dbReference type="Gene3D" id="1.20.5.4130">
    <property type="match status" value="1"/>
</dbReference>
<protein>
    <recommendedName>
        <fullName evidence="12">NB-ARC domain-containing protein</fullName>
    </recommendedName>
</protein>
<keyword evidence="6 7" id="KW-0175">Coiled coil</keyword>
<evidence type="ECO:0000256" key="7">
    <source>
        <dbReference type="SAM" id="Coils"/>
    </source>
</evidence>